<dbReference type="EMBL" id="JACHOP010000019">
    <property type="protein sequence ID" value="MBB5759007.1"/>
    <property type="molecule type" value="Genomic_DNA"/>
</dbReference>
<proteinExistence type="predicted"/>
<dbReference type="Gene3D" id="3.30.1340.30">
    <property type="match status" value="2"/>
</dbReference>
<evidence type="ECO:0000259" key="1">
    <source>
        <dbReference type="PROSITE" id="PS50914"/>
    </source>
</evidence>
<evidence type="ECO:0000313" key="3">
    <source>
        <dbReference type="Proteomes" id="UP000583454"/>
    </source>
</evidence>
<dbReference type="AlphaFoldDB" id="A0A840ZQ54"/>
<dbReference type="RefSeq" id="WP_183571812.1">
    <property type="nucleotide sequence ID" value="NZ_JACHOP010000019.1"/>
</dbReference>
<keyword evidence="3" id="KW-1185">Reference proteome</keyword>
<gene>
    <name evidence="2" type="ORF">HNR00_003735</name>
</gene>
<feature type="domain" description="BON" evidence="1">
    <location>
        <begin position="2"/>
        <end position="75"/>
    </location>
</feature>
<name>A0A840ZQ54_9HYPH</name>
<reference evidence="2 3" key="1">
    <citation type="submission" date="2020-08" db="EMBL/GenBank/DDBJ databases">
        <title>Genomic Encyclopedia of Type Strains, Phase IV (KMG-IV): sequencing the most valuable type-strain genomes for metagenomic binning, comparative biology and taxonomic classification.</title>
        <authorList>
            <person name="Goeker M."/>
        </authorList>
    </citation>
    <scope>NUCLEOTIDE SEQUENCE [LARGE SCALE GENOMIC DNA]</scope>
    <source>
        <strain evidence="2 3">DSM 2163</strain>
    </source>
</reference>
<dbReference type="Pfam" id="PF04972">
    <property type="entry name" value="BON"/>
    <property type="match status" value="2"/>
</dbReference>
<comment type="caution">
    <text evidence="2">The sequence shown here is derived from an EMBL/GenBank/DDBJ whole genome shotgun (WGS) entry which is preliminary data.</text>
</comment>
<organism evidence="2 3">
    <name type="scientific">Methylorubrum rhodinum</name>
    <dbReference type="NCBI Taxonomy" id="29428"/>
    <lineage>
        <taxon>Bacteria</taxon>
        <taxon>Pseudomonadati</taxon>
        <taxon>Pseudomonadota</taxon>
        <taxon>Alphaproteobacteria</taxon>
        <taxon>Hyphomicrobiales</taxon>
        <taxon>Methylobacteriaceae</taxon>
        <taxon>Methylorubrum</taxon>
    </lineage>
</organism>
<dbReference type="Proteomes" id="UP000583454">
    <property type="component" value="Unassembled WGS sequence"/>
</dbReference>
<dbReference type="PROSITE" id="PS50914">
    <property type="entry name" value="BON"/>
    <property type="match status" value="2"/>
</dbReference>
<evidence type="ECO:0000313" key="2">
    <source>
        <dbReference type="EMBL" id="MBB5759007.1"/>
    </source>
</evidence>
<feature type="domain" description="BON" evidence="1">
    <location>
        <begin position="74"/>
        <end position="142"/>
    </location>
</feature>
<dbReference type="InterPro" id="IPR007055">
    <property type="entry name" value="BON_dom"/>
</dbReference>
<protein>
    <submittedName>
        <fullName evidence="2">Osmotically-inducible protein OsmY</fullName>
    </submittedName>
</protein>
<sequence>MDDKTLRLHRVEELDFLPQLDAARIGVAVADGVVSLTGHVATYGEKLAAERAVLQVRAVVERIEVSSPDHLRVGDEELADRCARVIEGDATVPHGSVVVKIENGCITLTGWVERYEQKDAADRALRRLVGVTDIVNTVGVRHPTPVEAAPVRDEAWSVLY</sequence>
<accession>A0A840ZQ54</accession>